<evidence type="ECO:0000256" key="1">
    <source>
        <dbReference type="SAM" id="MobiDB-lite"/>
    </source>
</evidence>
<dbReference type="InterPro" id="IPR032071">
    <property type="entry name" value="DUF4806"/>
</dbReference>
<dbReference type="Proteomes" id="UP000198287">
    <property type="component" value="Unassembled WGS sequence"/>
</dbReference>
<evidence type="ECO:0000313" key="4">
    <source>
        <dbReference type="Proteomes" id="UP000198287"/>
    </source>
</evidence>
<sequence length="292" mass="32774">MKLIFIKLNISINYADTDKINKLIFDSAKKYDPPHSSPIPFTLGLVGVENLGTTNETISDSDSSPDHVLNELQVPATTEYRNDNGGDNRDDSFAATPLQNCHPDKDFQNWVARNITILKAQNRQIQNSLDGILLQLGERTEYKNSQPKNVHHELPCNTLDDVENGNKVYSSSDSRESLVQYLSQKGGKSVSSCTRKVLSCLCTDELACNYNWIGSRGGKVGFKETWMKSIILDSVRLYHARKSKQVTDDEVEEVMKEWLKTAPKRLKPTGRPDGCSGNEHIAEDEDMSHRLA</sequence>
<dbReference type="OrthoDB" id="7554902at2759"/>
<dbReference type="EMBL" id="LNIX01000020">
    <property type="protein sequence ID" value="OXA43910.1"/>
    <property type="molecule type" value="Genomic_DNA"/>
</dbReference>
<accession>A0A226DFK6</accession>
<reference evidence="3 4" key="1">
    <citation type="submission" date="2015-12" db="EMBL/GenBank/DDBJ databases">
        <title>The genome of Folsomia candida.</title>
        <authorList>
            <person name="Faddeeva A."/>
            <person name="Derks M.F."/>
            <person name="Anvar Y."/>
            <person name="Smit S."/>
            <person name="Van Straalen N."/>
            <person name="Roelofs D."/>
        </authorList>
    </citation>
    <scope>NUCLEOTIDE SEQUENCE [LARGE SCALE GENOMIC DNA]</scope>
    <source>
        <strain evidence="3 4">VU population</strain>
        <tissue evidence="3">Whole body</tissue>
    </source>
</reference>
<dbReference type="AlphaFoldDB" id="A0A226DFK6"/>
<feature type="region of interest" description="Disordered" evidence="1">
    <location>
        <begin position="265"/>
        <end position="292"/>
    </location>
</feature>
<comment type="caution">
    <text evidence="3">The sequence shown here is derived from an EMBL/GenBank/DDBJ whole genome shotgun (WGS) entry which is preliminary data.</text>
</comment>
<proteinExistence type="predicted"/>
<evidence type="ECO:0000259" key="2">
    <source>
        <dbReference type="Pfam" id="PF16064"/>
    </source>
</evidence>
<dbReference type="Pfam" id="PF16064">
    <property type="entry name" value="DUF4806"/>
    <property type="match status" value="1"/>
</dbReference>
<feature type="domain" description="DUF4806" evidence="2">
    <location>
        <begin position="153"/>
        <end position="227"/>
    </location>
</feature>
<keyword evidence="4" id="KW-1185">Reference proteome</keyword>
<dbReference type="PANTHER" id="PTHR34153:SF2">
    <property type="entry name" value="SI:CH211-262H13.3-RELATED"/>
    <property type="match status" value="1"/>
</dbReference>
<protein>
    <recommendedName>
        <fullName evidence="2">DUF4806 domain-containing protein</fullName>
    </recommendedName>
</protein>
<gene>
    <name evidence="3" type="ORF">Fcan01_21285</name>
</gene>
<organism evidence="3 4">
    <name type="scientific">Folsomia candida</name>
    <name type="common">Springtail</name>
    <dbReference type="NCBI Taxonomy" id="158441"/>
    <lineage>
        <taxon>Eukaryota</taxon>
        <taxon>Metazoa</taxon>
        <taxon>Ecdysozoa</taxon>
        <taxon>Arthropoda</taxon>
        <taxon>Hexapoda</taxon>
        <taxon>Collembola</taxon>
        <taxon>Entomobryomorpha</taxon>
        <taxon>Isotomoidea</taxon>
        <taxon>Isotomidae</taxon>
        <taxon>Proisotominae</taxon>
        <taxon>Folsomia</taxon>
    </lineage>
</organism>
<name>A0A226DFK6_FOLCA</name>
<dbReference type="PANTHER" id="PTHR34153">
    <property type="entry name" value="SI:CH211-262H13.3-RELATED-RELATED"/>
    <property type="match status" value="1"/>
</dbReference>
<evidence type="ECO:0000313" key="3">
    <source>
        <dbReference type="EMBL" id="OXA43910.1"/>
    </source>
</evidence>